<dbReference type="Proteomes" id="UP000251666">
    <property type="component" value="Chromosome"/>
</dbReference>
<accession>A0A2Z4ZL93</accession>
<evidence type="ECO:0000313" key="2">
    <source>
        <dbReference type="Proteomes" id="UP000251666"/>
    </source>
</evidence>
<proteinExistence type="predicted"/>
<evidence type="ECO:0008006" key="3">
    <source>
        <dbReference type="Google" id="ProtNLM"/>
    </source>
</evidence>
<protein>
    <recommendedName>
        <fullName evidence="3">Ig-like domain-containing protein</fullName>
    </recommendedName>
</protein>
<organism evidence="1 2">
    <name type="scientific">Pseudomonas thivervalensis</name>
    <dbReference type="NCBI Taxonomy" id="86265"/>
    <lineage>
        <taxon>Bacteria</taxon>
        <taxon>Pseudomonadati</taxon>
        <taxon>Pseudomonadota</taxon>
        <taxon>Gammaproteobacteria</taxon>
        <taxon>Pseudomonadales</taxon>
        <taxon>Pseudomonadaceae</taxon>
        <taxon>Pseudomonas</taxon>
    </lineage>
</organism>
<sequence>MTSKSINVDGEVLTLQQIARRSRSALRIPTSDSGVLLDPPEIVGQIIDDLIPKSVLDTGEMTVRFQTSDIAAPHDLDEWELRERKAPDTGNGRLVDEDQFGPVLGRPTEINIPVPTVSLVDDDISKASTTYEYQFIHFKGADGNPDRSDWFPAEIDRHAPEHDKRSNMKLKPEAAVFVNLAPSEEIDDEWLANNSTLDLNINIAYDFYREDDLVHVYAGANYGGGTPVHTQALTSSGEVSVPTTAIPQLDGQYFVWYVLEDVVGNISEDAFPSAYYVRRRPRPQLIDSYIPKGILPDVVDLEDLTSPVYVEVPYTTNGQDTDRIIPKIVNFNGSTEFYLGSQELGPNTPNKKLQFHVTASKLVGLWGSSTAETAVFTEYQFSRTTENPVPSNPVESALDFSYRGPVNPIFPGLENPNMVRVTVVAVGGSGTPNHITADDRGKPATISTPMVDASSQWLPIGDEIARLWFNGVEVHSANLTAGSLAPLTFQMTAADIDAAGVGKKLAHWTIEEAGGRNVMRSYPTEVQVDAVRVVFLEPTVRLFNGFVSCRYLVDNYELPVTVPIDPVYMPTGTVVTLKSVGTTDEFGLDEIPGTDYSGEYVIKGTETGGQFEKNIEPYLTKLKPIQPPHSSGLPNGYIKIWYEVDVGGVLTPSLEFINEVSLLNNSFKYCDGTDTQ</sequence>
<reference evidence="2" key="1">
    <citation type="journal article" date="2021" name="Front. Microbiol.">
        <title>Genomic Analysis of the 1-Aminocyclopropane-1-Carboxylate Deaminase-Producing Pseudomonas thivervalensis SC5 Reveals Its Multifaceted Roles in Soil and in Beneficial Interactions With Plants.</title>
        <authorList>
            <person name="Nascimento F.X."/>
            <person name="Uron P."/>
            <person name="Glick B.R."/>
            <person name="Giachini A."/>
            <person name="Rossi M.J."/>
        </authorList>
    </citation>
    <scope>NUCLEOTIDE SEQUENCE [LARGE SCALE GENOMIC DNA]</scope>
    <source>
        <strain evidence="2">PLM3</strain>
    </source>
</reference>
<dbReference type="KEGG" id="pthv:CE140_01955"/>
<keyword evidence="2" id="KW-1185">Reference proteome</keyword>
<name>A0A2Z4ZL93_9PSED</name>
<dbReference type="RefSeq" id="WP_208666254.1">
    <property type="nucleotide sequence ID" value="NZ_CP022201.1"/>
</dbReference>
<gene>
    <name evidence="1" type="ORF">CEQ51_01955</name>
</gene>
<dbReference type="EMBL" id="CP022202">
    <property type="protein sequence ID" value="AXA58884.1"/>
    <property type="molecule type" value="Genomic_DNA"/>
</dbReference>
<evidence type="ECO:0000313" key="1">
    <source>
        <dbReference type="EMBL" id="AXA58884.1"/>
    </source>
</evidence>
<dbReference type="AlphaFoldDB" id="A0A2Z4ZL93"/>